<dbReference type="Pfam" id="PF00582">
    <property type="entry name" value="Usp"/>
    <property type="match status" value="2"/>
</dbReference>
<evidence type="ECO:0000256" key="1">
    <source>
        <dbReference type="ARBA" id="ARBA00008791"/>
    </source>
</evidence>
<reference evidence="5" key="1">
    <citation type="submission" date="2016-10" db="EMBL/GenBank/DDBJ databases">
        <authorList>
            <person name="Varghese N."/>
            <person name="Submissions S."/>
        </authorList>
    </citation>
    <scope>NUCLEOTIDE SEQUENCE [LARGE SCALE GENOMIC DNA]</scope>
    <source>
        <strain evidence="5">CGMCC 1.10329</strain>
    </source>
</reference>
<gene>
    <name evidence="4" type="ORF">SAMN05216277_11020</name>
</gene>
<feature type="domain" description="UspA" evidence="3">
    <location>
        <begin position="1"/>
        <end position="138"/>
    </location>
</feature>
<comment type="similarity">
    <text evidence="1">Belongs to the universal stress protein A family.</text>
</comment>
<dbReference type="PRINTS" id="PR01438">
    <property type="entry name" value="UNVRSLSTRESS"/>
</dbReference>
<sequence>MYDKLLFPTDSSEGTSTAFDHALDVAATHDATVHVLNVVDTSGDGRRRGGDDAVAELESEGEQLVSETAAAARERGVDTETAVERGNPYRAIVDYANAEGIDLITMPTHGRRGLERFLLGSTTERVVRRADVPVLTIRPHEETRIEHPYRNVLVPTDGSACAEEALTTGIEMATVDNARLHLLSVIDTMALGADVRTEMQLETIEESANRIVDDAADLATERGIDVPVTAVEFGSSIPNTVLSYVDEHEVDLLVVGTHGRTGFDRYLLGSVTEKLIRTSPVPVLTVREPAEE</sequence>
<dbReference type="InterPro" id="IPR014729">
    <property type="entry name" value="Rossmann-like_a/b/a_fold"/>
</dbReference>
<dbReference type="Gene3D" id="3.40.50.620">
    <property type="entry name" value="HUPs"/>
    <property type="match status" value="2"/>
</dbReference>
<dbReference type="PANTHER" id="PTHR46268">
    <property type="entry name" value="STRESS RESPONSE PROTEIN NHAX"/>
    <property type="match status" value="1"/>
</dbReference>
<accession>A0A1I5TMW7</accession>
<dbReference type="Proteomes" id="UP000183769">
    <property type="component" value="Unassembled WGS sequence"/>
</dbReference>
<dbReference type="SUPFAM" id="SSF52402">
    <property type="entry name" value="Adenine nucleotide alpha hydrolases-like"/>
    <property type="match status" value="2"/>
</dbReference>
<dbReference type="AlphaFoldDB" id="A0A1I5TMW7"/>
<name>A0A1I5TMW7_9EURY</name>
<dbReference type="InterPro" id="IPR006016">
    <property type="entry name" value="UspA"/>
</dbReference>
<evidence type="ECO:0000256" key="2">
    <source>
        <dbReference type="SAM" id="MobiDB-lite"/>
    </source>
</evidence>
<evidence type="ECO:0000313" key="4">
    <source>
        <dbReference type="EMBL" id="SFP84422.1"/>
    </source>
</evidence>
<protein>
    <submittedName>
        <fullName evidence="4">Nucleotide-binding universal stress protein, UspA family</fullName>
    </submittedName>
</protein>
<dbReference type="RefSeq" id="WP_074878957.1">
    <property type="nucleotide sequence ID" value="NZ_FOXI01000010.1"/>
</dbReference>
<organism evidence="4 5">
    <name type="scientific">Halolamina pelagica</name>
    <dbReference type="NCBI Taxonomy" id="699431"/>
    <lineage>
        <taxon>Archaea</taxon>
        <taxon>Methanobacteriati</taxon>
        <taxon>Methanobacteriota</taxon>
        <taxon>Stenosarchaea group</taxon>
        <taxon>Halobacteria</taxon>
        <taxon>Halobacteriales</taxon>
        <taxon>Haloferacaceae</taxon>
    </lineage>
</organism>
<dbReference type="OrthoDB" id="105697at2157"/>
<evidence type="ECO:0000259" key="3">
    <source>
        <dbReference type="Pfam" id="PF00582"/>
    </source>
</evidence>
<dbReference type="CDD" id="cd00293">
    <property type="entry name" value="USP-like"/>
    <property type="match status" value="2"/>
</dbReference>
<feature type="region of interest" description="Disordered" evidence="2">
    <location>
        <begin position="62"/>
        <end position="81"/>
    </location>
</feature>
<dbReference type="PANTHER" id="PTHR46268:SF6">
    <property type="entry name" value="UNIVERSAL STRESS PROTEIN UP12"/>
    <property type="match status" value="1"/>
</dbReference>
<dbReference type="EMBL" id="FOXI01000010">
    <property type="protein sequence ID" value="SFP84422.1"/>
    <property type="molecule type" value="Genomic_DNA"/>
</dbReference>
<feature type="domain" description="UspA" evidence="3">
    <location>
        <begin position="149"/>
        <end position="287"/>
    </location>
</feature>
<dbReference type="InterPro" id="IPR006015">
    <property type="entry name" value="Universal_stress_UspA"/>
</dbReference>
<proteinExistence type="inferred from homology"/>
<keyword evidence="5" id="KW-1185">Reference proteome</keyword>
<evidence type="ECO:0000313" key="5">
    <source>
        <dbReference type="Proteomes" id="UP000183769"/>
    </source>
</evidence>